<name>A0A243RT09_9ACTN</name>
<dbReference type="Pfam" id="PF03995">
    <property type="entry name" value="Inhibitor_I36"/>
    <property type="match status" value="1"/>
</dbReference>
<reference evidence="3 4" key="1">
    <citation type="submission" date="2017-05" db="EMBL/GenBank/DDBJ databases">
        <title>Biotechnological potential of actinobacteria isolated from South African environments.</title>
        <authorList>
            <person name="Le Roes-Hill M."/>
            <person name="Prins A."/>
            <person name="Durrell K.A."/>
        </authorList>
    </citation>
    <scope>NUCLEOTIDE SEQUENCE [LARGE SCALE GENOMIC DNA]</scope>
    <source>
        <strain evidence="3 4">HMC13</strain>
    </source>
</reference>
<evidence type="ECO:0008006" key="5">
    <source>
        <dbReference type="Google" id="ProtNLM"/>
    </source>
</evidence>
<feature type="signal peptide" evidence="2">
    <location>
        <begin position="1"/>
        <end position="27"/>
    </location>
</feature>
<feature type="region of interest" description="Disordered" evidence="1">
    <location>
        <begin position="56"/>
        <end position="123"/>
    </location>
</feature>
<protein>
    <recommendedName>
        <fullName evidence="5">Peptidase inhibitor family I36</fullName>
    </recommendedName>
</protein>
<dbReference type="AlphaFoldDB" id="A0A243RT09"/>
<evidence type="ECO:0000313" key="4">
    <source>
        <dbReference type="Proteomes" id="UP000195105"/>
    </source>
</evidence>
<accession>A0A243RT09</accession>
<gene>
    <name evidence="3" type="ORF">CA983_29525</name>
</gene>
<evidence type="ECO:0000313" key="3">
    <source>
        <dbReference type="EMBL" id="OUC98180.1"/>
    </source>
</evidence>
<dbReference type="EMBL" id="NGFN01000233">
    <property type="protein sequence ID" value="OUC98180.1"/>
    <property type="molecule type" value="Genomic_DNA"/>
</dbReference>
<evidence type="ECO:0000256" key="2">
    <source>
        <dbReference type="SAM" id="SignalP"/>
    </source>
</evidence>
<feature type="chain" id="PRO_5012602670" description="Peptidase inhibitor family I36" evidence="2">
    <location>
        <begin position="28"/>
        <end position="123"/>
    </location>
</feature>
<keyword evidence="2" id="KW-0732">Signal</keyword>
<dbReference type="RefSeq" id="WP_086603893.1">
    <property type="nucleotide sequence ID" value="NZ_NGFN01000233.1"/>
</dbReference>
<keyword evidence="4" id="KW-1185">Reference proteome</keyword>
<proteinExistence type="predicted"/>
<organism evidence="3 4">
    <name type="scientific">Streptomyces swartbergensis</name>
    <dbReference type="NCBI Taxonomy" id="487165"/>
    <lineage>
        <taxon>Bacteria</taxon>
        <taxon>Bacillati</taxon>
        <taxon>Actinomycetota</taxon>
        <taxon>Actinomycetes</taxon>
        <taxon>Kitasatosporales</taxon>
        <taxon>Streptomycetaceae</taxon>
        <taxon>Streptomyces</taxon>
    </lineage>
</organism>
<sequence>MMRVKTAIAATMIVGASLFTTQGVANAALSDCNSNNMCMWGNNDFRWMIGERGHGSGTWTNLSGDRNDEMDSWANRSASHTGCMAEHSNGSGDRQSMHRNDSDDNVAPWNSDEISSWRTTNGC</sequence>
<dbReference type="Proteomes" id="UP000195105">
    <property type="component" value="Unassembled WGS sequence"/>
</dbReference>
<feature type="compositionally biased region" description="Polar residues" evidence="1">
    <location>
        <begin position="112"/>
        <end position="123"/>
    </location>
</feature>
<comment type="caution">
    <text evidence="3">The sequence shown here is derived from an EMBL/GenBank/DDBJ whole genome shotgun (WGS) entry which is preliminary data.</text>
</comment>
<evidence type="ECO:0000256" key="1">
    <source>
        <dbReference type="SAM" id="MobiDB-lite"/>
    </source>
</evidence>